<dbReference type="InterPro" id="IPR001387">
    <property type="entry name" value="Cro/C1-type_HTH"/>
</dbReference>
<dbReference type="Pfam" id="PF01381">
    <property type="entry name" value="HTH_3"/>
    <property type="match status" value="1"/>
</dbReference>
<dbReference type="Gene3D" id="1.10.260.40">
    <property type="entry name" value="lambda repressor-like DNA-binding domains"/>
    <property type="match status" value="1"/>
</dbReference>
<feature type="domain" description="HTH cro/C1-type" evidence="1">
    <location>
        <begin position="107"/>
        <end position="133"/>
    </location>
</feature>
<dbReference type="OrthoDB" id="461707at2"/>
<dbReference type="GO" id="GO:0003677">
    <property type="term" value="F:DNA binding"/>
    <property type="evidence" value="ECO:0007669"/>
    <property type="project" value="InterPro"/>
</dbReference>
<dbReference type="SUPFAM" id="SSF47413">
    <property type="entry name" value="lambda repressor-like DNA-binding domains"/>
    <property type="match status" value="1"/>
</dbReference>
<sequence length="143" mass="16183">MTTGLKAPSNYYLELITTFPPRPITNEAELVATQERIDSILDKKNITQDDKDYLKVLGTLVYDYEQQHEPMPVLKGIEMIEALLEESNLQPKDLISILGTDTKVEEILSGKRAPSQDEVEKLANFFNVSPRLICQKNMIDASL</sequence>
<dbReference type="PROSITE" id="PS50943">
    <property type="entry name" value="HTH_CROC1"/>
    <property type="match status" value="1"/>
</dbReference>
<dbReference type="AlphaFoldDB" id="A0A3S1AAY3"/>
<dbReference type="InterPro" id="IPR010982">
    <property type="entry name" value="Lambda_DNA-bd_dom_sf"/>
</dbReference>
<proteinExistence type="predicted"/>
<dbReference type="Proteomes" id="UP000271624">
    <property type="component" value="Unassembled WGS sequence"/>
</dbReference>
<evidence type="ECO:0000313" key="2">
    <source>
        <dbReference type="EMBL" id="RUS97001.1"/>
    </source>
</evidence>
<protein>
    <recommendedName>
        <fullName evidence="1">HTH cro/C1-type domain-containing protein</fullName>
    </recommendedName>
</protein>
<name>A0A3S1AAY3_9CYAN</name>
<accession>A0A3S1AAY3</accession>
<dbReference type="CDD" id="cd00093">
    <property type="entry name" value="HTH_XRE"/>
    <property type="match status" value="1"/>
</dbReference>
<dbReference type="EMBL" id="RSCL01000034">
    <property type="protein sequence ID" value="RUS97001.1"/>
    <property type="molecule type" value="Genomic_DNA"/>
</dbReference>
<gene>
    <name evidence="2" type="ORF">DSM106972_085510</name>
</gene>
<organism evidence="2 3">
    <name type="scientific">Dulcicalothrix desertica PCC 7102</name>
    <dbReference type="NCBI Taxonomy" id="232991"/>
    <lineage>
        <taxon>Bacteria</taxon>
        <taxon>Bacillati</taxon>
        <taxon>Cyanobacteriota</taxon>
        <taxon>Cyanophyceae</taxon>
        <taxon>Nostocales</taxon>
        <taxon>Calotrichaceae</taxon>
        <taxon>Dulcicalothrix</taxon>
    </lineage>
</organism>
<reference evidence="2" key="2">
    <citation type="journal article" date="2019" name="Genome Biol. Evol.">
        <title>Day and night: Metabolic profiles and evolutionary relationships of six axenic non-marine cyanobacteria.</title>
        <authorList>
            <person name="Will S.E."/>
            <person name="Henke P."/>
            <person name="Boedeker C."/>
            <person name="Huang S."/>
            <person name="Brinkmann H."/>
            <person name="Rohde M."/>
            <person name="Jarek M."/>
            <person name="Friedl T."/>
            <person name="Seufert S."/>
            <person name="Schumacher M."/>
            <person name="Overmann J."/>
            <person name="Neumann-Schaal M."/>
            <person name="Petersen J."/>
        </authorList>
    </citation>
    <scope>NUCLEOTIDE SEQUENCE [LARGE SCALE GENOMIC DNA]</scope>
    <source>
        <strain evidence="2">PCC 7102</strain>
    </source>
</reference>
<reference evidence="2" key="1">
    <citation type="submission" date="2018-12" db="EMBL/GenBank/DDBJ databases">
        <authorList>
            <person name="Will S."/>
            <person name="Neumann-Schaal M."/>
            <person name="Henke P."/>
        </authorList>
    </citation>
    <scope>NUCLEOTIDE SEQUENCE</scope>
    <source>
        <strain evidence="2">PCC 7102</strain>
    </source>
</reference>
<comment type="caution">
    <text evidence="2">The sequence shown here is derived from an EMBL/GenBank/DDBJ whole genome shotgun (WGS) entry which is preliminary data.</text>
</comment>
<keyword evidence="3" id="KW-1185">Reference proteome</keyword>
<evidence type="ECO:0000313" key="3">
    <source>
        <dbReference type="Proteomes" id="UP000271624"/>
    </source>
</evidence>
<dbReference type="RefSeq" id="WP_127086570.1">
    <property type="nucleotide sequence ID" value="NZ_RSCL01000034.1"/>
</dbReference>
<evidence type="ECO:0000259" key="1">
    <source>
        <dbReference type="PROSITE" id="PS50943"/>
    </source>
</evidence>